<evidence type="ECO:0000256" key="1">
    <source>
        <dbReference type="SAM" id="MobiDB-lite"/>
    </source>
</evidence>
<accession>A0A932CLG6</accession>
<proteinExistence type="predicted"/>
<evidence type="ECO:0000313" key="2">
    <source>
        <dbReference type="EMBL" id="MBI2875329.1"/>
    </source>
</evidence>
<dbReference type="Proteomes" id="UP000769766">
    <property type="component" value="Unassembled WGS sequence"/>
</dbReference>
<name>A0A932CLG6_UNCTE</name>
<dbReference type="PANTHER" id="PTHR33352:SF3">
    <property type="entry name" value="SLR1612 PROTEIN"/>
    <property type="match status" value="1"/>
</dbReference>
<dbReference type="EMBL" id="JACPRF010000015">
    <property type="protein sequence ID" value="MBI2875329.1"/>
    <property type="molecule type" value="Genomic_DNA"/>
</dbReference>
<comment type="caution">
    <text evidence="2">The sequence shown here is derived from an EMBL/GenBank/DDBJ whole genome shotgun (WGS) entry which is preliminary data.</text>
</comment>
<feature type="non-terminal residue" evidence="2">
    <location>
        <position position="101"/>
    </location>
</feature>
<gene>
    <name evidence="2" type="ORF">HYY20_00425</name>
</gene>
<reference evidence="2" key="1">
    <citation type="submission" date="2020-07" db="EMBL/GenBank/DDBJ databases">
        <title>Huge and variable diversity of episymbiotic CPR bacteria and DPANN archaea in groundwater ecosystems.</title>
        <authorList>
            <person name="He C.Y."/>
            <person name="Keren R."/>
            <person name="Whittaker M."/>
            <person name="Farag I.F."/>
            <person name="Doudna J."/>
            <person name="Cate J.H.D."/>
            <person name="Banfield J.F."/>
        </authorList>
    </citation>
    <scope>NUCLEOTIDE SEQUENCE</scope>
    <source>
        <strain evidence="2">NC_groundwater_672_Ag_B-0.1um_62_36</strain>
    </source>
</reference>
<protein>
    <recommendedName>
        <fullName evidence="4">Uma2 family endonuclease</fullName>
    </recommendedName>
</protein>
<dbReference type="PANTHER" id="PTHR33352">
    <property type="entry name" value="SLR1095 PROTEIN"/>
    <property type="match status" value="1"/>
</dbReference>
<evidence type="ECO:0000313" key="3">
    <source>
        <dbReference type="Proteomes" id="UP000769766"/>
    </source>
</evidence>
<organism evidence="2 3">
    <name type="scientific">Tectimicrobiota bacterium</name>
    <dbReference type="NCBI Taxonomy" id="2528274"/>
    <lineage>
        <taxon>Bacteria</taxon>
        <taxon>Pseudomonadati</taxon>
        <taxon>Nitrospinota/Tectimicrobiota group</taxon>
        <taxon>Candidatus Tectimicrobiota</taxon>
    </lineage>
</organism>
<feature type="region of interest" description="Disordered" evidence="1">
    <location>
        <begin position="1"/>
        <end position="23"/>
    </location>
</feature>
<sequence length="101" mass="11729">MAQAETLPVALPTLELPTEDGEPLESQWHDDEIHLLLSSVRHHWHGRTDFYCGGNMFIYFSLEQVRNRDYRGPDFYVVLGVDGSYMRGAWVVWEEGGRYPN</sequence>
<evidence type="ECO:0008006" key="4">
    <source>
        <dbReference type="Google" id="ProtNLM"/>
    </source>
</evidence>
<dbReference type="AlphaFoldDB" id="A0A932CLG6"/>